<evidence type="ECO:0000259" key="3">
    <source>
        <dbReference type="PROSITE" id="PS50238"/>
    </source>
</evidence>
<dbReference type="EMBL" id="JAOPGA020000001">
    <property type="protein sequence ID" value="KAL0476246.1"/>
    <property type="molecule type" value="Genomic_DNA"/>
</dbReference>
<dbReference type="InterPro" id="IPR036020">
    <property type="entry name" value="WW_dom_sf"/>
</dbReference>
<dbReference type="SUPFAM" id="SSF48350">
    <property type="entry name" value="GTPase activation domain, GAP"/>
    <property type="match status" value="1"/>
</dbReference>
<dbReference type="SMART" id="SM00324">
    <property type="entry name" value="RhoGAP"/>
    <property type="match status" value="1"/>
</dbReference>
<dbReference type="GO" id="GO:0007165">
    <property type="term" value="P:signal transduction"/>
    <property type="evidence" value="ECO:0007669"/>
    <property type="project" value="InterPro"/>
</dbReference>
<feature type="region of interest" description="Disordered" evidence="1">
    <location>
        <begin position="33"/>
        <end position="67"/>
    </location>
</feature>
<evidence type="ECO:0000259" key="2">
    <source>
        <dbReference type="PROSITE" id="PS50020"/>
    </source>
</evidence>
<dbReference type="InterPro" id="IPR000198">
    <property type="entry name" value="RhoGAP_dom"/>
</dbReference>
<dbReference type="GO" id="GO:0005856">
    <property type="term" value="C:cytoskeleton"/>
    <property type="evidence" value="ECO:0007669"/>
    <property type="project" value="InterPro"/>
</dbReference>
<dbReference type="SUPFAM" id="SSF51045">
    <property type="entry name" value="WW domain"/>
    <property type="match status" value="1"/>
</dbReference>
<dbReference type="PROSITE" id="PS50238">
    <property type="entry name" value="RHOGAP"/>
    <property type="match status" value="1"/>
</dbReference>
<dbReference type="GO" id="GO:0005737">
    <property type="term" value="C:cytoplasm"/>
    <property type="evidence" value="ECO:0007669"/>
    <property type="project" value="TreeGrafter"/>
</dbReference>
<dbReference type="InterPro" id="IPR008936">
    <property type="entry name" value="Rho_GTPase_activation_prot"/>
</dbReference>
<feature type="domain" description="Rho-GAP" evidence="3">
    <location>
        <begin position="345"/>
        <end position="536"/>
    </location>
</feature>
<dbReference type="InterPro" id="IPR001202">
    <property type="entry name" value="WW_dom"/>
</dbReference>
<comment type="caution">
    <text evidence="5">The sequence shown here is derived from an EMBL/GenBank/DDBJ whole genome shotgun (WGS) entry which is preliminary data.</text>
</comment>
<dbReference type="Pfam" id="PF00620">
    <property type="entry name" value="RhoGAP"/>
    <property type="match status" value="1"/>
</dbReference>
<dbReference type="PANTHER" id="PTHR45876:SF8">
    <property type="entry name" value="FI04035P"/>
    <property type="match status" value="1"/>
</dbReference>
<dbReference type="CDD" id="cd00201">
    <property type="entry name" value="WW"/>
    <property type="match status" value="1"/>
</dbReference>
<dbReference type="PANTHER" id="PTHR45876">
    <property type="entry name" value="FI04035P"/>
    <property type="match status" value="1"/>
</dbReference>
<feature type="compositionally biased region" description="Basic and acidic residues" evidence="1">
    <location>
        <begin position="55"/>
        <end position="66"/>
    </location>
</feature>
<organism evidence="5 6">
    <name type="scientific">Acrasis kona</name>
    <dbReference type="NCBI Taxonomy" id="1008807"/>
    <lineage>
        <taxon>Eukaryota</taxon>
        <taxon>Discoba</taxon>
        <taxon>Heterolobosea</taxon>
        <taxon>Tetramitia</taxon>
        <taxon>Eutetramitia</taxon>
        <taxon>Acrasidae</taxon>
        <taxon>Acrasis</taxon>
    </lineage>
</organism>
<sequence length="540" mass="61227">MVHGESSLISGRPYYYNRKTKITQWHQPYNDALDNSTLTSSDNDPLPESPSLPSEKPEKVEGHVENTRLGSKRLTCINFRDLNVTNATNTQNHRKSFSDLPHLSISNKAAFLGAKSVSPTSIKALPKHADPNNNLLEYAAHHFVVFKRGLFRITTPVDKAFIHTKKMPIAPMHKNIVSDAAINSYLLCYEMLLVYMDDRKFKETTQQFKEVIDSEAKCNGFDLIKALLTQLFKTTTIRDEIIVSVCKQCIKNTTGLSSVLKGIQLLALLLSCFPPTSLELQGAILHFLQKDLVNQEINQDIKNFALLAEKRFRQSSTLGPRKTIPSDPEIRSVTSVEPPQPVFGVTIDEYMEWQKKKFPNVDQKSPYVLVVIVQELEKINGLKTEGIFRLPGNTKKVEELKDRFLRGDLSIEGKTDPHVLASVFKLWLRELMDPIVPNDLYESFVDAAPTIEGCVTVLPYLPTNNSNILAFVIRFLSRMCDEDIASKTMMDMENLAVVFSPNILRNQSTDPFHIMKNSNAEKQFVKNLIKWKLGRVDEDE</sequence>
<evidence type="ECO:0000313" key="6">
    <source>
        <dbReference type="Proteomes" id="UP001431209"/>
    </source>
</evidence>
<proteinExistence type="predicted"/>
<accession>A0AAW2YGC5</accession>
<name>A0AAW2YGC5_9EUKA</name>
<dbReference type="SMART" id="SM00139">
    <property type="entry name" value="MyTH4"/>
    <property type="match status" value="1"/>
</dbReference>
<keyword evidence="6" id="KW-1185">Reference proteome</keyword>
<protein>
    <submittedName>
        <fullName evidence="5">Rho GTPase-activating protein ArhGAP</fullName>
    </submittedName>
</protein>
<dbReference type="GO" id="GO:0005096">
    <property type="term" value="F:GTPase activator activity"/>
    <property type="evidence" value="ECO:0007669"/>
    <property type="project" value="TreeGrafter"/>
</dbReference>
<dbReference type="InterPro" id="IPR000857">
    <property type="entry name" value="MyTH4_dom"/>
</dbReference>
<evidence type="ECO:0000259" key="4">
    <source>
        <dbReference type="PROSITE" id="PS51016"/>
    </source>
</evidence>
<dbReference type="InterPro" id="IPR038185">
    <property type="entry name" value="MyTH4_dom_sf"/>
</dbReference>
<dbReference type="PROSITE" id="PS51016">
    <property type="entry name" value="MYTH4"/>
    <property type="match status" value="1"/>
</dbReference>
<feature type="domain" description="WW" evidence="2">
    <location>
        <begin position="10"/>
        <end position="30"/>
    </location>
</feature>
<feature type="domain" description="MyTH4" evidence="4">
    <location>
        <begin position="164"/>
        <end position="334"/>
    </location>
</feature>
<dbReference type="Gene3D" id="1.25.40.530">
    <property type="entry name" value="MyTH4 domain"/>
    <property type="match status" value="1"/>
</dbReference>
<dbReference type="AlphaFoldDB" id="A0AAW2YGC5"/>
<gene>
    <name evidence="5" type="ORF">AKO1_004204</name>
</gene>
<feature type="compositionally biased region" description="Polar residues" evidence="1">
    <location>
        <begin position="33"/>
        <end position="43"/>
    </location>
</feature>
<reference evidence="5 6" key="1">
    <citation type="submission" date="2024-03" db="EMBL/GenBank/DDBJ databases">
        <title>The Acrasis kona genome and developmental transcriptomes reveal deep origins of eukaryotic multicellular pathways.</title>
        <authorList>
            <person name="Sheikh S."/>
            <person name="Fu C.-J."/>
            <person name="Brown M.W."/>
            <person name="Baldauf S.L."/>
        </authorList>
    </citation>
    <scope>NUCLEOTIDE SEQUENCE [LARGE SCALE GENOMIC DNA]</scope>
    <source>
        <strain evidence="5 6">ATCC MYA-3509</strain>
    </source>
</reference>
<evidence type="ECO:0000313" key="5">
    <source>
        <dbReference type="EMBL" id="KAL0476246.1"/>
    </source>
</evidence>
<dbReference type="Gene3D" id="1.10.555.10">
    <property type="entry name" value="Rho GTPase activation protein"/>
    <property type="match status" value="1"/>
</dbReference>
<dbReference type="Proteomes" id="UP001431209">
    <property type="component" value="Unassembled WGS sequence"/>
</dbReference>
<dbReference type="Gene3D" id="2.20.70.10">
    <property type="match status" value="1"/>
</dbReference>
<dbReference type="PROSITE" id="PS50020">
    <property type="entry name" value="WW_DOMAIN_2"/>
    <property type="match status" value="1"/>
</dbReference>
<evidence type="ECO:0000256" key="1">
    <source>
        <dbReference type="SAM" id="MobiDB-lite"/>
    </source>
</evidence>
<dbReference type="Pfam" id="PF00784">
    <property type="entry name" value="MyTH4"/>
    <property type="match status" value="1"/>
</dbReference>